<dbReference type="AlphaFoldDB" id="A0A5E7JWR4"/>
<evidence type="ECO:0000259" key="1">
    <source>
        <dbReference type="Pfam" id="PF21882"/>
    </source>
</evidence>
<accession>A0A5E7JWR4</accession>
<feature type="domain" description="Putative tail fiber protein gp53-like C-terminal" evidence="1">
    <location>
        <begin position="216"/>
        <end position="297"/>
    </location>
</feature>
<dbReference type="Pfam" id="PF21882">
    <property type="entry name" value="Gp53-like_C"/>
    <property type="match status" value="1"/>
</dbReference>
<sequence>MDYPISVPSAGLVNGMFVDEDALAGTPGSLIPASWGNGVTQEILGVVRAAGMTPTETSNTQMLDALRSSQLFKTPAQFDFSRSVATAEFVQRALGNHAGSRDIAATAQLSLADVGWAIGLGGNSAYTVSLPEIKSVPNGATFTLHCRSNAPVTIACTGIAKISPQGAELTSIVMNSGESATVVRENGVWAVHGTASLKYAALFSGLTANPGYQKHASGNIDQWGTGITDANGEMWVNFPVSFPNGFFSCVANHAGGEAAIVIVVGGTATKQGVRLKVRNAVNQPGAGWTVFYFAKGY</sequence>
<evidence type="ECO:0000313" key="2">
    <source>
        <dbReference type="EMBL" id="VVO92304.1"/>
    </source>
</evidence>
<dbReference type="RefSeq" id="WP_150636353.1">
    <property type="nucleotide sequence ID" value="NZ_CABVIC010000002.1"/>
</dbReference>
<evidence type="ECO:0000313" key="3">
    <source>
        <dbReference type="Proteomes" id="UP000326067"/>
    </source>
</evidence>
<dbReference type="InterPro" id="IPR054075">
    <property type="entry name" value="Gp53-like_C"/>
</dbReference>
<dbReference type="EMBL" id="CABVIC010000002">
    <property type="protein sequence ID" value="VVO92304.1"/>
    <property type="molecule type" value="Genomic_DNA"/>
</dbReference>
<reference evidence="2 3" key="1">
    <citation type="submission" date="2019-09" db="EMBL/GenBank/DDBJ databases">
        <authorList>
            <person name="Chandra G."/>
            <person name="Truman W A."/>
        </authorList>
    </citation>
    <scope>NUCLEOTIDE SEQUENCE [LARGE SCALE GENOMIC DNA]</scope>
    <source>
        <strain evidence="2">PS847</strain>
    </source>
</reference>
<dbReference type="Proteomes" id="UP000326067">
    <property type="component" value="Unassembled WGS sequence"/>
</dbReference>
<proteinExistence type="predicted"/>
<gene>
    <name evidence="2" type="ORF">PS847_02375</name>
</gene>
<organism evidence="2 3">
    <name type="scientific">Pseudomonas fluorescens</name>
    <dbReference type="NCBI Taxonomy" id="294"/>
    <lineage>
        <taxon>Bacteria</taxon>
        <taxon>Pseudomonadati</taxon>
        <taxon>Pseudomonadota</taxon>
        <taxon>Gammaproteobacteria</taxon>
        <taxon>Pseudomonadales</taxon>
        <taxon>Pseudomonadaceae</taxon>
        <taxon>Pseudomonas</taxon>
    </lineage>
</organism>
<dbReference type="Gene3D" id="2.60.40.3940">
    <property type="match status" value="1"/>
</dbReference>
<name>A0A5E7JWR4_PSEFL</name>
<protein>
    <recommendedName>
        <fullName evidence="1">Putative tail fiber protein gp53-like C-terminal domain-containing protein</fullName>
    </recommendedName>
</protein>